<dbReference type="SMART" id="SM00382">
    <property type="entry name" value="AAA"/>
    <property type="match status" value="1"/>
</dbReference>
<dbReference type="Gene3D" id="3.40.50.300">
    <property type="entry name" value="P-loop containing nucleotide triphosphate hydrolases"/>
    <property type="match status" value="2"/>
</dbReference>
<dbReference type="AlphaFoldDB" id="A0A8E2QVR7"/>
<dbReference type="InterPro" id="IPR027785">
    <property type="entry name" value="UvrD-like_helicase_C"/>
</dbReference>
<proteinExistence type="predicted"/>
<dbReference type="SUPFAM" id="SSF52540">
    <property type="entry name" value="P-loop containing nucleoside triphosphate hydrolases"/>
    <property type="match status" value="2"/>
</dbReference>
<dbReference type="Gene3D" id="2.30.30.940">
    <property type="match status" value="1"/>
</dbReference>
<keyword evidence="2" id="KW-0067">ATP-binding</keyword>
<keyword evidence="5" id="KW-1185">Reference proteome</keyword>
<dbReference type="GO" id="GO:0006310">
    <property type="term" value="P:DNA recombination"/>
    <property type="evidence" value="ECO:0007669"/>
    <property type="project" value="TreeGrafter"/>
</dbReference>
<dbReference type="CDD" id="cd17933">
    <property type="entry name" value="DEXSc_RecD-like"/>
    <property type="match status" value="1"/>
</dbReference>
<dbReference type="Pfam" id="PF13245">
    <property type="entry name" value="AAA_19"/>
    <property type="match status" value="1"/>
</dbReference>
<evidence type="ECO:0000259" key="3">
    <source>
        <dbReference type="SMART" id="SM00382"/>
    </source>
</evidence>
<comment type="caution">
    <text evidence="4">The sequence shown here is derived from an EMBL/GenBank/DDBJ whole genome shotgun (WGS) entry which is preliminary data.</text>
</comment>
<dbReference type="InterPro" id="IPR050534">
    <property type="entry name" value="Coronavir_polyprotein_1ab"/>
</dbReference>
<gene>
    <name evidence="4" type="primary">recD</name>
    <name evidence="4" type="ORF">EELLY_v1c02610</name>
</gene>
<dbReference type="Pfam" id="PF23139">
    <property type="entry name" value="OB_YrrC"/>
    <property type="match status" value="1"/>
</dbReference>
<dbReference type="InterPro" id="IPR003593">
    <property type="entry name" value="AAA+_ATPase"/>
</dbReference>
<feature type="domain" description="AAA+ ATPase" evidence="3">
    <location>
        <begin position="349"/>
        <end position="531"/>
    </location>
</feature>
<sequence>MLKSKTYRGYLIKNGVLNDSGWGTGIFSMEDNEKNQLSIKGIIGSMTKKTLYEITGEFEEHPRYGRSFKVTGFRKAPIHSTKEQINFLSGPSFPGIGKKTAETIVNFFKEDAIVKLSENLDILDQIPDLPKSFIPVIINGIKDNIEKEGQQRLRYIFFENGLKTSILDWMENKFENDNQTIQNNFENNFLSYTYQKNIASFDDLDKVAVWFGLDLNSDERIGYWAWKLTNEILFDKGDSYTDKNVLSRLLIKKLNILQPDLIMKGFLFAKKEGILVFEDNKIYTKESYEEEKVIAEKSLAFCKLKSKPVNQNKLDFEISLIEQEIAYKNNIQDFKFDDIQIQALKTFANNRLLILTGGPGTGKTTLIEAMVKLFYRLNNSNNFAIATPTGRAASRIRETFKNSNATTIHKLLQAKDTNEFQINENNLLKEQLIIIDECSMVDSWLFSNLLKACDNVEKIVFVGDANQLPSVGYGNVFKDMIHSKTITTIFLNQIHRQKNKSEIIDIAYKTLAKKLELSDIIDKTSIFSQLDKTNEDVLHQITEIVKNNWDDLKTKQNFLQIICPMYGGNLGIDEINAEIQYKFNKNINDKTKIFQRGDYRFVVDDKIMFLRNEPDYDLSNGDVGKIVAFQYNAYKRLKAVVCEFNEKEIVIKPSDFIDVKLAYATSVHKTQGSEYQNVVLVLDNNPYNSIFLTNSLIYTAITRTKENLHIFSSSHTLFDAIEKDERLRQTTLVNKLLTMKLFK</sequence>
<dbReference type="Proteomes" id="UP000239010">
    <property type="component" value="Unassembled WGS sequence"/>
</dbReference>
<dbReference type="RefSeq" id="WP_104205725.1">
    <property type="nucleotide sequence ID" value="NZ_PHND01000001.1"/>
</dbReference>
<reference evidence="4 5" key="1">
    <citation type="submission" date="2017-11" db="EMBL/GenBank/DDBJ databases">
        <title>Genome sequence of Entomoplasma ellychniae ELCN-1 (ATCC 43707).</title>
        <authorList>
            <person name="Lo W.-S."/>
            <person name="Gasparich G.E."/>
            <person name="Kuo C.-H."/>
        </authorList>
    </citation>
    <scope>NUCLEOTIDE SEQUENCE [LARGE SCALE GENOMIC DNA]</scope>
    <source>
        <strain evidence="4 5">ELCN-1</strain>
    </source>
</reference>
<evidence type="ECO:0000313" key="5">
    <source>
        <dbReference type="Proteomes" id="UP000239010"/>
    </source>
</evidence>
<evidence type="ECO:0000256" key="1">
    <source>
        <dbReference type="ARBA" id="ARBA00022741"/>
    </source>
</evidence>
<dbReference type="Pfam" id="PF13538">
    <property type="entry name" value="UvrD_C_2"/>
    <property type="match status" value="1"/>
</dbReference>
<dbReference type="CDD" id="cd18809">
    <property type="entry name" value="SF1_C_RecD"/>
    <property type="match status" value="1"/>
</dbReference>
<evidence type="ECO:0000313" key="4">
    <source>
        <dbReference type="EMBL" id="PPE04581.1"/>
    </source>
</evidence>
<dbReference type="PANTHER" id="PTHR43788:SF6">
    <property type="entry name" value="DNA HELICASE B"/>
    <property type="match status" value="1"/>
</dbReference>
<dbReference type="InterPro" id="IPR055446">
    <property type="entry name" value="RecD2_N_OB"/>
</dbReference>
<protein>
    <submittedName>
        <fullName evidence="4">Exodeoxyribonuclease V subunit alpha</fullName>
    </submittedName>
</protein>
<dbReference type="GO" id="GO:0005524">
    <property type="term" value="F:ATP binding"/>
    <property type="evidence" value="ECO:0007669"/>
    <property type="project" value="UniProtKB-KW"/>
</dbReference>
<evidence type="ECO:0000256" key="2">
    <source>
        <dbReference type="ARBA" id="ARBA00022840"/>
    </source>
</evidence>
<dbReference type="EMBL" id="PHND01000001">
    <property type="protein sequence ID" value="PPE04581.1"/>
    <property type="molecule type" value="Genomic_DNA"/>
</dbReference>
<dbReference type="GO" id="GO:0017116">
    <property type="term" value="F:single-stranded DNA helicase activity"/>
    <property type="evidence" value="ECO:0007669"/>
    <property type="project" value="TreeGrafter"/>
</dbReference>
<organism evidence="4 5">
    <name type="scientific">Entomoplasma ellychniae</name>
    <dbReference type="NCBI Taxonomy" id="2114"/>
    <lineage>
        <taxon>Bacteria</taxon>
        <taxon>Bacillati</taxon>
        <taxon>Mycoplasmatota</taxon>
        <taxon>Mollicutes</taxon>
        <taxon>Entomoplasmatales</taxon>
        <taxon>Entomoplasmataceae</taxon>
        <taxon>Entomoplasma</taxon>
    </lineage>
</organism>
<dbReference type="InterPro" id="IPR027417">
    <property type="entry name" value="P-loop_NTPase"/>
</dbReference>
<accession>A0A8E2QVR7</accession>
<keyword evidence="1" id="KW-0547">Nucleotide-binding</keyword>
<dbReference type="GO" id="GO:0009338">
    <property type="term" value="C:exodeoxyribonuclease V complex"/>
    <property type="evidence" value="ECO:0007669"/>
    <property type="project" value="TreeGrafter"/>
</dbReference>
<dbReference type="PANTHER" id="PTHR43788">
    <property type="entry name" value="DNA2/NAM7 HELICASE FAMILY MEMBER"/>
    <property type="match status" value="1"/>
</dbReference>
<name>A0A8E2QVR7_9MOLU</name>